<reference evidence="1" key="1">
    <citation type="journal article" date="2014" name="Front. Microbiol.">
        <title>High frequency of phylogenetically diverse reductive dehalogenase-homologous genes in deep subseafloor sedimentary metagenomes.</title>
        <authorList>
            <person name="Kawai M."/>
            <person name="Futagami T."/>
            <person name="Toyoda A."/>
            <person name="Takaki Y."/>
            <person name="Nishi S."/>
            <person name="Hori S."/>
            <person name="Arai W."/>
            <person name="Tsubouchi T."/>
            <person name="Morono Y."/>
            <person name="Uchiyama I."/>
            <person name="Ito T."/>
            <person name="Fujiyama A."/>
            <person name="Inagaki F."/>
            <person name="Takami H."/>
        </authorList>
    </citation>
    <scope>NUCLEOTIDE SEQUENCE</scope>
    <source>
        <strain evidence="1">Expedition CK06-06</strain>
    </source>
</reference>
<proteinExistence type="predicted"/>
<dbReference type="AlphaFoldDB" id="X0VAV5"/>
<name>X0VAV5_9ZZZZ</name>
<gene>
    <name evidence="1" type="ORF">S01H1_54164</name>
</gene>
<evidence type="ECO:0000313" key="1">
    <source>
        <dbReference type="EMBL" id="GAG15400.1"/>
    </source>
</evidence>
<protein>
    <submittedName>
        <fullName evidence="1">Uncharacterized protein</fullName>
    </submittedName>
</protein>
<organism evidence="1">
    <name type="scientific">marine sediment metagenome</name>
    <dbReference type="NCBI Taxonomy" id="412755"/>
    <lineage>
        <taxon>unclassified sequences</taxon>
        <taxon>metagenomes</taxon>
        <taxon>ecological metagenomes</taxon>
    </lineage>
</organism>
<sequence>LRDEYKTSGVNFIVRISWEDGSEDFPEPLPDGIGDRVATSKNVGIYLNEAQTIPGKLTIIMWSER</sequence>
<comment type="caution">
    <text evidence="1">The sequence shown here is derived from an EMBL/GenBank/DDBJ whole genome shotgun (WGS) entry which is preliminary data.</text>
</comment>
<dbReference type="EMBL" id="BARS01035126">
    <property type="protein sequence ID" value="GAG15400.1"/>
    <property type="molecule type" value="Genomic_DNA"/>
</dbReference>
<accession>X0VAV5</accession>
<feature type="non-terminal residue" evidence="1">
    <location>
        <position position="1"/>
    </location>
</feature>